<keyword evidence="7" id="KW-0645">Protease</keyword>
<dbReference type="GO" id="GO:0005737">
    <property type="term" value="C:cytoplasm"/>
    <property type="evidence" value="ECO:0007669"/>
    <property type="project" value="TreeGrafter"/>
</dbReference>
<evidence type="ECO:0000256" key="2">
    <source>
        <dbReference type="ARBA" id="ARBA00001947"/>
    </source>
</evidence>
<reference evidence="14 15" key="1">
    <citation type="submission" date="2020-05" db="EMBL/GenBank/DDBJ databases">
        <title>Complete genome sequence of Gemmatimonas greenlandica TET16.</title>
        <authorList>
            <person name="Zeng Y."/>
        </authorList>
    </citation>
    <scope>NUCLEOTIDE SEQUENCE [LARGE SCALE GENOMIC DNA]</scope>
    <source>
        <strain evidence="14 15">TET16</strain>
    </source>
</reference>
<evidence type="ECO:0000256" key="9">
    <source>
        <dbReference type="ARBA" id="ARBA00022801"/>
    </source>
</evidence>
<evidence type="ECO:0000256" key="10">
    <source>
        <dbReference type="ARBA" id="ARBA00022833"/>
    </source>
</evidence>
<keyword evidence="8" id="KW-0479">Metal-binding</keyword>
<accession>A0A6M4IT02</accession>
<keyword evidence="10" id="KW-0862">Zinc</keyword>
<dbReference type="GO" id="GO:0070006">
    <property type="term" value="F:metalloaminopeptidase activity"/>
    <property type="evidence" value="ECO:0007669"/>
    <property type="project" value="TreeGrafter"/>
</dbReference>
<feature type="chain" id="PRO_5026887610" description="Aminopeptidase N" evidence="12">
    <location>
        <begin position="27"/>
        <end position="550"/>
    </location>
</feature>
<keyword evidence="15" id="KW-1185">Reference proteome</keyword>
<evidence type="ECO:0000256" key="3">
    <source>
        <dbReference type="ARBA" id="ARBA00010136"/>
    </source>
</evidence>
<dbReference type="GO" id="GO:0008270">
    <property type="term" value="F:zinc ion binding"/>
    <property type="evidence" value="ECO:0007669"/>
    <property type="project" value="InterPro"/>
</dbReference>
<dbReference type="PRINTS" id="PR00756">
    <property type="entry name" value="ALADIPTASE"/>
</dbReference>
<dbReference type="InterPro" id="IPR050344">
    <property type="entry name" value="Peptidase_M1_aminopeptidases"/>
</dbReference>
<dbReference type="PANTHER" id="PTHR11533:SF174">
    <property type="entry name" value="PUROMYCIN-SENSITIVE AMINOPEPTIDASE-RELATED"/>
    <property type="match status" value="1"/>
</dbReference>
<keyword evidence="11" id="KW-0482">Metalloprotease</keyword>
<dbReference type="InterPro" id="IPR027268">
    <property type="entry name" value="Peptidase_M4/M1_CTD_sf"/>
</dbReference>
<dbReference type="SUPFAM" id="SSF63737">
    <property type="entry name" value="Leukotriene A4 hydrolase N-terminal domain"/>
    <property type="match status" value="1"/>
</dbReference>
<dbReference type="InterPro" id="IPR014782">
    <property type="entry name" value="Peptidase_M1_dom"/>
</dbReference>
<dbReference type="AlphaFoldDB" id="A0A6M4IT02"/>
<dbReference type="Gene3D" id="1.10.390.10">
    <property type="entry name" value="Neutral Protease Domain 2"/>
    <property type="match status" value="1"/>
</dbReference>
<evidence type="ECO:0000256" key="12">
    <source>
        <dbReference type="SAM" id="SignalP"/>
    </source>
</evidence>
<comment type="cofactor">
    <cofactor evidence="2">
        <name>Zn(2+)</name>
        <dbReference type="ChEBI" id="CHEBI:29105"/>
    </cofactor>
</comment>
<dbReference type="GO" id="GO:0042277">
    <property type="term" value="F:peptide binding"/>
    <property type="evidence" value="ECO:0007669"/>
    <property type="project" value="TreeGrafter"/>
</dbReference>
<dbReference type="InterPro" id="IPR001930">
    <property type="entry name" value="Peptidase_M1"/>
</dbReference>
<dbReference type="CDD" id="cd09603">
    <property type="entry name" value="M1_APN_like"/>
    <property type="match status" value="1"/>
</dbReference>
<keyword evidence="9" id="KW-0378">Hydrolase</keyword>
<evidence type="ECO:0000256" key="11">
    <source>
        <dbReference type="ARBA" id="ARBA00023049"/>
    </source>
</evidence>
<evidence type="ECO:0000256" key="6">
    <source>
        <dbReference type="ARBA" id="ARBA00022438"/>
    </source>
</evidence>
<dbReference type="RefSeq" id="WP_171224811.1">
    <property type="nucleotide sequence ID" value="NZ_CP053085.1"/>
</dbReference>
<dbReference type="GO" id="GO:0043171">
    <property type="term" value="P:peptide catabolic process"/>
    <property type="evidence" value="ECO:0007669"/>
    <property type="project" value="TreeGrafter"/>
</dbReference>
<dbReference type="EC" id="3.4.11.2" evidence="4"/>
<dbReference type="GO" id="GO:0005615">
    <property type="term" value="C:extracellular space"/>
    <property type="evidence" value="ECO:0007669"/>
    <property type="project" value="TreeGrafter"/>
</dbReference>
<evidence type="ECO:0000256" key="7">
    <source>
        <dbReference type="ARBA" id="ARBA00022670"/>
    </source>
</evidence>
<keyword evidence="6" id="KW-0031">Aminopeptidase</keyword>
<feature type="domain" description="Peptidase M1 membrane alanine aminopeptidase" evidence="13">
    <location>
        <begin position="270"/>
        <end position="458"/>
    </location>
</feature>
<dbReference type="InterPro" id="IPR042097">
    <property type="entry name" value="Aminopeptidase_N-like_N_sf"/>
</dbReference>
<comment type="catalytic activity">
    <reaction evidence="1">
        <text>Release of an N-terminal amino acid, Xaa-|-Yaa- from a peptide, amide or arylamide. Xaa is preferably Ala, but may be most amino acids including Pro (slow action). When a terminal hydrophobic residue is followed by a prolyl residue, the two may be released as an intact Xaa-Pro dipeptide.</text>
        <dbReference type="EC" id="3.4.11.2"/>
    </reaction>
</comment>
<comment type="similarity">
    <text evidence="3">Belongs to the peptidase M1 family.</text>
</comment>
<organism evidence="14 15">
    <name type="scientific">Gemmatimonas groenlandica</name>
    <dbReference type="NCBI Taxonomy" id="2732249"/>
    <lineage>
        <taxon>Bacteria</taxon>
        <taxon>Pseudomonadati</taxon>
        <taxon>Gemmatimonadota</taxon>
        <taxon>Gemmatimonadia</taxon>
        <taxon>Gemmatimonadales</taxon>
        <taxon>Gemmatimonadaceae</taxon>
        <taxon>Gemmatimonas</taxon>
    </lineage>
</organism>
<dbReference type="KEGG" id="ggr:HKW67_07615"/>
<name>A0A6M4IT02_9BACT</name>
<sequence length="550" mass="60886">MPRAFRVLAAASVLPVVLSSALAAQASPSRTGARRAGLDVVHYEFRVDFPARAWPDTIRFEATTTATRRDAMSLSLDLAAAMHVDSTYVNGARVAFTRPGDSVRVALPKGSNDTVRVAVYYRGLPTDGLIVRRDSLLGWTAFGDNFPDRARQWLATVDHPSDKALVDWIVRAPRTHRVIANGELVEETPEAGLAGAPLVRTHWRTVRPIYTGLMVIGVSPFAVLELGETACNLAERPGCVRQSVWTSPDRRAAMPGNFARAGDIVAFFSTLVGPFPYEKLAHVASSTRFGGMENAGAIFYDQRLFVPGAISESLIAHETAHQWFGDAVTEREWPHVWLSEGFATYFAALWTEHAHGDSAFLAEMHDIRAKMLKSPITVEKAVIDTTLDDLTRVLNTNVYEKAGFTLHMLRREIGDSAFFRGIRAYYAAHRHGNALTADLQQAFERSSSRQLDWFFDQWMRRPGYVDADASWSWNQKTLQLTVTVRQGTRFAPYRLSLAVDVTTASGTMKRVRVTVPAQRLATMTVPLTLAAKPRAVLFDGDVSLLGVLRQ</sequence>
<proteinExistence type="inferred from homology"/>
<evidence type="ECO:0000256" key="4">
    <source>
        <dbReference type="ARBA" id="ARBA00012564"/>
    </source>
</evidence>
<evidence type="ECO:0000256" key="5">
    <source>
        <dbReference type="ARBA" id="ARBA00015611"/>
    </source>
</evidence>
<dbReference type="Gene3D" id="2.60.40.1730">
    <property type="entry name" value="tricorn interacting facor f3 domain"/>
    <property type="match status" value="1"/>
</dbReference>
<dbReference type="Proteomes" id="UP000500938">
    <property type="component" value="Chromosome"/>
</dbReference>
<evidence type="ECO:0000256" key="8">
    <source>
        <dbReference type="ARBA" id="ARBA00022723"/>
    </source>
</evidence>
<dbReference type="Pfam" id="PF01433">
    <property type="entry name" value="Peptidase_M1"/>
    <property type="match status" value="1"/>
</dbReference>
<keyword evidence="12" id="KW-0732">Signal</keyword>
<feature type="signal peptide" evidence="12">
    <location>
        <begin position="1"/>
        <end position="26"/>
    </location>
</feature>
<gene>
    <name evidence="14" type="ORF">HKW67_07615</name>
</gene>
<dbReference type="EMBL" id="CP053085">
    <property type="protein sequence ID" value="QJR35381.1"/>
    <property type="molecule type" value="Genomic_DNA"/>
</dbReference>
<dbReference type="SUPFAM" id="SSF55486">
    <property type="entry name" value="Metalloproteases ('zincins'), catalytic domain"/>
    <property type="match status" value="1"/>
</dbReference>
<evidence type="ECO:0000313" key="14">
    <source>
        <dbReference type="EMBL" id="QJR35381.1"/>
    </source>
</evidence>
<evidence type="ECO:0000313" key="15">
    <source>
        <dbReference type="Proteomes" id="UP000500938"/>
    </source>
</evidence>
<dbReference type="GO" id="GO:0016020">
    <property type="term" value="C:membrane"/>
    <property type="evidence" value="ECO:0007669"/>
    <property type="project" value="TreeGrafter"/>
</dbReference>
<protein>
    <recommendedName>
        <fullName evidence="5">Aminopeptidase N</fullName>
        <ecNumber evidence="4">3.4.11.2</ecNumber>
    </recommendedName>
</protein>
<dbReference type="PANTHER" id="PTHR11533">
    <property type="entry name" value="PROTEASE M1 ZINC METALLOPROTEASE"/>
    <property type="match status" value="1"/>
</dbReference>
<dbReference type="GO" id="GO:0006508">
    <property type="term" value="P:proteolysis"/>
    <property type="evidence" value="ECO:0007669"/>
    <property type="project" value="UniProtKB-KW"/>
</dbReference>
<dbReference type="GO" id="GO:0016285">
    <property type="term" value="F:alanyl aminopeptidase activity"/>
    <property type="evidence" value="ECO:0007669"/>
    <property type="project" value="UniProtKB-EC"/>
</dbReference>
<evidence type="ECO:0000259" key="13">
    <source>
        <dbReference type="Pfam" id="PF01433"/>
    </source>
</evidence>
<evidence type="ECO:0000256" key="1">
    <source>
        <dbReference type="ARBA" id="ARBA00000098"/>
    </source>
</evidence>